<reference evidence="2" key="1">
    <citation type="submission" date="2019-08" db="EMBL/GenBank/DDBJ databases">
        <authorList>
            <person name="Kucharzyk K."/>
            <person name="Murdoch R.W."/>
            <person name="Higgins S."/>
            <person name="Loffler F."/>
        </authorList>
    </citation>
    <scope>NUCLEOTIDE SEQUENCE</scope>
</reference>
<dbReference type="InterPro" id="IPR018391">
    <property type="entry name" value="PQQ_b-propeller_rpt"/>
</dbReference>
<proteinExistence type="predicted"/>
<accession>A0A645HK32</accession>
<dbReference type="InterPro" id="IPR002372">
    <property type="entry name" value="PQQ_rpt_dom"/>
</dbReference>
<evidence type="ECO:0000313" key="2">
    <source>
        <dbReference type="EMBL" id="MPN39110.1"/>
    </source>
</evidence>
<dbReference type="Gene3D" id="2.40.10.480">
    <property type="match status" value="1"/>
</dbReference>
<dbReference type="Gene3D" id="2.130.10.10">
    <property type="entry name" value="YVTN repeat-like/Quinoprotein amine dehydrogenase"/>
    <property type="match status" value="1"/>
</dbReference>
<dbReference type="SUPFAM" id="SSF50998">
    <property type="entry name" value="Quinoprotein alcohol dehydrogenase-like"/>
    <property type="match status" value="1"/>
</dbReference>
<protein>
    <submittedName>
        <fullName evidence="2">Outer membrane protein assembly factor BamB</fullName>
    </submittedName>
</protein>
<dbReference type="Pfam" id="PF01011">
    <property type="entry name" value="PQQ"/>
    <property type="match status" value="1"/>
</dbReference>
<dbReference type="AlphaFoldDB" id="A0A645HK32"/>
<evidence type="ECO:0000259" key="1">
    <source>
        <dbReference type="Pfam" id="PF01011"/>
    </source>
</evidence>
<gene>
    <name evidence="2" type="primary">bamB_18</name>
    <name evidence="2" type="ORF">SDC9_186637</name>
</gene>
<dbReference type="EMBL" id="VSSQ01094727">
    <property type="protein sequence ID" value="MPN39110.1"/>
    <property type="molecule type" value="Genomic_DNA"/>
</dbReference>
<sequence>MSGEELVKHRIDFVVNNNSRPVVTDSLLIVGTTDKGVVAFDRTNGYKVLWNFKTNPGLVYTAPYTKDFQMTVESGAYYDAAAGVVYFGANDGYLYSLDAKTGVFRWRMNLGAPVLSNIVKCDGTIYVTDFAGNVWAVVD</sequence>
<comment type="caution">
    <text evidence="2">The sequence shown here is derived from an EMBL/GenBank/DDBJ whole genome shotgun (WGS) entry which is preliminary data.</text>
</comment>
<dbReference type="InterPro" id="IPR011047">
    <property type="entry name" value="Quinoprotein_ADH-like_sf"/>
</dbReference>
<name>A0A645HK32_9ZZZZ</name>
<dbReference type="SMART" id="SM00564">
    <property type="entry name" value="PQQ"/>
    <property type="match status" value="2"/>
</dbReference>
<organism evidence="2">
    <name type="scientific">bioreactor metagenome</name>
    <dbReference type="NCBI Taxonomy" id="1076179"/>
    <lineage>
        <taxon>unclassified sequences</taxon>
        <taxon>metagenomes</taxon>
        <taxon>ecological metagenomes</taxon>
    </lineage>
</organism>
<feature type="domain" description="Pyrrolo-quinoline quinone repeat" evidence="1">
    <location>
        <begin position="15"/>
        <end position="103"/>
    </location>
</feature>
<dbReference type="InterPro" id="IPR015943">
    <property type="entry name" value="WD40/YVTN_repeat-like_dom_sf"/>
</dbReference>